<dbReference type="Gene3D" id="3.30.1460.30">
    <property type="entry name" value="YgaC/TfoX-N like chaperone"/>
    <property type="match status" value="1"/>
</dbReference>
<evidence type="ECO:0000313" key="2">
    <source>
        <dbReference type="EMBL" id="RVT92371.1"/>
    </source>
</evidence>
<name>A0A437M3U5_9SPHN</name>
<dbReference type="OrthoDB" id="1524907at2"/>
<evidence type="ECO:0000259" key="1">
    <source>
        <dbReference type="Pfam" id="PF04993"/>
    </source>
</evidence>
<comment type="caution">
    <text evidence="2">The sequence shown here is derived from an EMBL/GenBank/DDBJ whole genome shotgun (WGS) entry which is preliminary data.</text>
</comment>
<dbReference type="SUPFAM" id="SSF159894">
    <property type="entry name" value="YgaC/TfoX-N like"/>
    <property type="match status" value="1"/>
</dbReference>
<dbReference type="Pfam" id="PF04993">
    <property type="entry name" value="TfoX_N"/>
    <property type="match status" value="1"/>
</dbReference>
<dbReference type="InterPro" id="IPR007076">
    <property type="entry name" value="TfoX_N"/>
</dbReference>
<dbReference type="RefSeq" id="WP_127739907.1">
    <property type="nucleotide sequence ID" value="NZ_SACN01000001.1"/>
</dbReference>
<feature type="domain" description="TfoX N-terminal" evidence="1">
    <location>
        <begin position="10"/>
        <end position="101"/>
    </location>
</feature>
<organism evidence="2 3">
    <name type="scientific">Sphingomonas crocodyli</name>
    <dbReference type="NCBI Taxonomy" id="1979270"/>
    <lineage>
        <taxon>Bacteria</taxon>
        <taxon>Pseudomonadati</taxon>
        <taxon>Pseudomonadota</taxon>
        <taxon>Alphaproteobacteria</taxon>
        <taxon>Sphingomonadales</taxon>
        <taxon>Sphingomonadaceae</taxon>
        <taxon>Sphingomonas</taxon>
    </lineage>
</organism>
<evidence type="ECO:0000313" key="3">
    <source>
        <dbReference type="Proteomes" id="UP000282971"/>
    </source>
</evidence>
<sequence length="113" mass="12735">MDPLVDWVAEALAPMGEVTSRRMMGGHTLYLDGHVFAIAALDDLWFKSDAISNPVWDAEGCDPFTYDAKGETRTMNYRRAPSDVHDDEDAMRHWAGVALEASRRAPAKKKRKR</sequence>
<gene>
    <name evidence="2" type="ORF">EOD43_00050</name>
</gene>
<dbReference type="Proteomes" id="UP000282971">
    <property type="component" value="Unassembled WGS sequence"/>
</dbReference>
<reference evidence="2 3" key="1">
    <citation type="submission" date="2019-01" db="EMBL/GenBank/DDBJ databases">
        <authorList>
            <person name="Chen W.-M."/>
        </authorList>
    </citation>
    <scope>NUCLEOTIDE SEQUENCE [LARGE SCALE GENOMIC DNA]</scope>
    <source>
        <strain evidence="2 3">CCP-7</strain>
    </source>
</reference>
<keyword evidence="3" id="KW-1185">Reference proteome</keyword>
<accession>A0A437M3U5</accession>
<proteinExistence type="predicted"/>
<dbReference type="EMBL" id="SACN01000001">
    <property type="protein sequence ID" value="RVT92371.1"/>
    <property type="molecule type" value="Genomic_DNA"/>
</dbReference>
<protein>
    <submittedName>
        <fullName evidence="2">TfoX family protein</fullName>
    </submittedName>
</protein>
<dbReference type="AlphaFoldDB" id="A0A437M3U5"/>